<evidence type="ECO:0000259" key="2">
    <source>
        <dbReference type="Pfam" id="PF22607"/>
    </source>
</evidence>
<evidence type="ECO:0000256" key="1">
    <source>
        <dbReference type="SAM" id="MobiDB-lite"/>
    </source>
</evidence>
<dbReference type="Gene3D" id="3.30.9.30">
    <property type="match status" value="1"/>
</dbReference>
<dbReference type="AlphaFoldDB" id="A0A4R1HRT6"/>
<dbReference type="Gene3D" id="3.50.50.60">
    <property type="entry name" value="FAD/NAD(P)-binding domain"/>
    <property type="match status" value="1"/>
</dbReference>
<comment type="caution">
    <text evidence="3">The sequence shown here is derived from an EMBL/GenBank/DDBJ whole genome shotgun (WGS) entry which is preliminary data.</text>
</comment>
<evidence type="ECO:0000313" key="3">
    <source>
        <dbReference type="EMBL" id="TCK25334.1"/>
    </source>
</evidence>
<keyword evidence="4" id="KW-1185">Reference proteome</keyword>
<evidence type="ECO:0000313" key="4">
    <source>
        <dbReference type="Proteomes" id="UP000295560"/>
    </source>
</evidence>
<dbReference type="InterPro" id="IPR036188">
    <property type="entry name" value="FAD/NAD-bd_sf"/>
</dbReference>
<feature type="domain" description="2,6-dihydroxypyridine 3-monooxygenase substrate binding" evidence="2">
    <location>
        <begin position="161"/>
        <end position="225"/>
    </location>
</feature>
<dbReference type="SUPFAM" id="SSF51905">
    <property type="entry name" value="FAD/NAD(P)-binding domain"/>
    <property type="match status" value="1"/>
</dbReference>
<dbReference type="Pfam" id="PF22607">
    <property type="entry name" value="FAD_binding-like"/>
    <property type="match status" value="1"/>
</dbReference>
<dbReference type="PANTHER" id="PTHR47469:SF2">
    <property type="entry name" value="OS06G0597600 PROTEIN"/>
    <property type="match status" value="1"/>
</dbReference>
<gene>
    <name evidence="3" type="ORF">EV378_1138</name>
</gene>
<dbReference type="InterPro" id="IPR054707">
    <property type="entry name" value="DhpH_subs-bd"/>
</dbReference>
<reference evidence="3 4" key="1">
    <citation type="submission" date="2019-03" db="EMBL/GenBank/DDBJ databases">
        <title>Sequencing the genomes of 1000 actinobacteria strains.</title>
        <authorList>
            <person name="Klenk H.-P."/>
        </authorList>
    </citation>
    <scope>NUCLEOTIDE SEQUENCE [LARGE SCALE GENOMIC DNA]</scope>
    <source>
        <strain evidence="3 4">DSM 44969</strain>
    </source>
</reference>
<dbReference type="PRINTS" id="PR00420">
    <property type="entry name" value="RNGMNOXGNASE"/>
</dbReference>
<feature type="region of interest" description="Disordered" evidence="1">
    <location>
        <begin position="112"/>
        <end position="135"/>
    </location>
</feature>
<dbReference type="InterPro" id="IPR053212">
    <property type="entry name" value="DHP_3-monooxygenase"/>
</dbReference>
<dbReference type="EMBL" id="SMFZ01000001">
    <property type="protein sequence ID" value="TCK25334.1"/>
    <property type="molecule type" value="Genomic_DNA"/>
</dbReference>
<protein>
    <submittedName>
        <fullName evidence="3">2-polyprenyl-6-methoxyphenol hydroxylase-like FAD-dependent oxidoreductase</fullName>
    </submittedName>
</protein>
<name>A0A4R1HRT6_PSEEN</name>
<accession>A0A4R1HRT6</accession>
<sequence length="391" mass="41307">MVVGGSVAGLLSAGTLLRRGWGVTVRERTTGALQERGAGVILPVGVHEQLVDGGFVGPDTGAVPITRREWFTTGPDPAGRVCYAHPLFGMTNNWGVLWRSLTARLPALDHRRGSPVSRVVPGDPPLVESDDGTDRPDLVVGADGYRSAVRTSLAPCDTPSYAGYVLWRGTYDAALAPSAAVDLLERGVLASPVHPGGHAVVYLVPGHDPGTLRMNWAMYGRLPSEVALDDPDAVPFGALDETFGTELERVLDHVPPLWAEVMRIAPPDGRLVQPIYDHTPSTYAGPGVVLAGDAAAVARPHTGSGVAKAAEDAFTLGTVLDSCDDLAAALTAYDAARRTAGASTVDAGRRLGRGMVEELPDWTSDSVEPWAAAIRDSGPRNYMFDDRERPA</sequence>
<proteinExistence type="predicted"/>
<dbReference type="Proteomes" id="UP000295560">
    <property type="component" value="Unassembled WGS sequence"/>
</dbReference>
<organism evidence="3 4">
    <name type="scientific">Pseudonocardia endophytica</name>
    <dbReference type="NCBI Taxonomy" id="401976"/>
    <lineage>
        <taxon>Bacteria</taxon>
        <taxon>Bacillati</taxon>
        <taxon>Actinomycetota</taxon>
        <taxon>Actinomycetes</taxon>
        <taxon>Pseudonocardiales</taxon>
        <taxon>Pseudonocardiaceae</taxon>
        <taxon>Pseudonocardia</taxon>
    </lineage>
</organism>
<dbReference type="PANTHER" id="PTHR47469">
    <property type="entry name" value="MONOOXYGENASE-LIKE"/>
    <property type="match status" value="1"/>
</dbReference>
<dbReference type="SUPFAM" id="SSF54373">
    <property type="entry name" value="FAD-linked reductases, C-terminal domain"/>
    <property type="match status" value="1"/>
</dbReference>